<evidence type="ECO:0000256" key="4">
    <source>
        <dbReference type="ARBA" id="ARBA00022723"/>
    </source>
</evidence>
<name>A0A2T1BY41_9CYAN</name>
<keyword evidence="3 8" id="KW-0540">Nuclease</keyword>
<dbReference type="InterPro" id="IPR022907">
    <property type="entry name" value="VapC_family"/>
</dbReference>
<protein>
    <recommendedName>
        <fullName evidence="8">Ribonuclease VapC</fullName>
        <shortName evidence="8">RNase VapC</shortName>
        <ecNumber evidence="8">3.1.-.-</ecNumber>
    </recommendedName>
    <alternativeName>
        <fullName evidence="8">Toxin VapC</fullName>
    </alternativeName>
</protein>
<evidence type="ECO:0000256" key="2">
    <source>
        <dbReference type="ARBA" id="ARBA00022649"/>
    </source>
</evidence>
<feature type="binding site" evidence="8">
    <location>
        <position position="7"/>
    </location>
    <ligand>
        <name>Mg(2+)</name>
        <dbReference type="ChEBI" id="CHEBI:18420"/>
    </ligand>
</feature>
<dbReference type="PANTHER" id="PTHR33653">
    <property type="entry name" value="RIBONUCLEASE VAPC2"/>
    <property type="match status" value="1"/>
</dbReference>
<dbReference type="AlphaFoldDB" id="A0A2T1BY41"/>
<proteinExistence type="inferred from homology"/>
<evidence type="ECO:0000313" key="10">
    <source>
        <dbReference type="EMBL" id="PSB00818.1"/>
    </source>
</evidence>
<accession>A0A2T1BY41</accession>
<evidence type="ECO:0000256" key="7">
    <source>
        <dbReference type="ARBA" id="ARBA00038093"/>
    </source>
</evidence>
<evidence type="ECO:0000256" key="5">
    <source>
        <dbReference type="ARBA" id="ARBA00022801"/>
    </source>
</evidence>
<dbReference type="InterPro" id="IPR029060">
    <property type="entry name" value="PIN-like_dom_sf"/>
</dbReference>
<evidence type="ECO:0000256" key="6">
    <source>
        <dbReference type="ARBA" id="ARBA00022842"/>
    </source>
</evidence>
<comment type="function">
    <text evidence="8">Toxic component of a toxin-antitoxin (TA) system. An RNase.</text>
</comment>
<organism evidence="10 11">
    <name type="scientific">Merismopedia glauca CCAP 1448/3</name>
    <dbReference type="NCBI Taxonomy" id="1296344"/>
    <lineage>
        <taxon>Bacteria</taxon>
        <taxon>Bacillati</taxon>
        <taxon>Cyanobacteriota</taxon>
        <taxon>Cyanophyceae</taxon>
        <taxon>Synechococcales</taxon>
        <taxon>Merismopediaceae</taxon>
        <taxon>Merismopedia</taxon>
    </lineage>
</organism>
<evidence type="ECO:0000259" key="9">
    <source>
        <dbReference type="Pfam" id="PF01850"/>
    </source>
</evidence>
<dbReference type="GO" id="GO:0000287">
    <property type="term" value="F:magnesium ion binding"/>
    <property type="evidence" value="ECO:0007669"/>
    <property type="project" value="UniProtKB-UniRule"/>
</dbReference>
<dbReference type="InterPro" id="IPR002716">
    <property type="entry name" value="PIN_dom"/>
</dbReference>
<comment type="caution">
    <text evidence="10">The sequence shown here is derived from an EMBL/GenBank/DDBJ whole genome shotgun (WGS) entry which is preliminary data.</text>
</comment>
<keyword evidence="5 8" id="KW-0378">Hydrolase</keyword>
<dbReference type="GO" id="GO:0090729">
    <property type="term" value="F:toxin activity"/>
    <property type="evidence" value="ECO:0007669"/>
    <property type="project" value="UniProtKB-KW"/>
</dbReference>
<dbReference type="PANTHER" id="PTHR33653:SF1">
    <property type="entry name" value="RIBONUCLEASE VAPC2"/>
    <property type="match status" value="1"/>
</dbReference>
<keyword evidence="2 8" id="KW-1277">Toxin-antitoxin system</keyword>
<dbReference type="RefSeq" id="WP_106291230.1">
    <property type="nucleotide sequence ID" value="NZ_CAWNTC010000195.1"/>
</dbReference>
<comment type="similarity">
    <text evidence="7 8">Belongs to the PINc/VapC protein family.</text>
</comment>
<evidence type="ECO:0000256" key="8">
    <source>
        <dbReference type="HAMAP-Rule" id="MF_00265"/>
    </source>
</evidence>
<keyword evidence="6 8" id="KW-0460">Magnesium</keyword>
<dbReference type="EC" id="3.1.-.-" evidence="8"/>
<keyword evidence="11" id="KW-1185">Reference proteome</keyword>
<reference evidence="10 11" key="1">
    <citation type="submission" date="2018-02" db="EMBL/GenBank/DDBJ databases">
        <authorList>
            <person name="Cohen D.B."/>
            <person name="Kent A.D."/>
        </authorList>
    </citation>
    <scope>NUCLEOTIDE SEQUENCE [LARGE SCALE GENOMIC DNA]</scope>
    <source>
        <strain evidence="10 11">CCAP 1448/3</strain>
    </source>
</reference>
<evidence type="ECO:0000256" key="1">
    <source>
        <dbReference type="ARBA" id="ARBA00001946"/>
    </source>
</evidence>
<evidence type="ECO:0000313" key="11">
    <source>
        <dbReference type="Proteomes" id="UP000238762"/>
    </source>
</evidence>
<comment type="cofactor">
    <cofactor evidence="1 8">
        <name>Mg(2+)</name>
        <dbReference type="ChEBI" id="CHEBI:18420"/>
    </cofactor>
</comment>
<keyword evidence="8" id="KW-0800">Toxin</keyword>
<dbReference type="Gene3D" id="3.40.50.1010">
    <property type="entry name" value="5'-nuclease"/>
    <property type="match status" value="1"/>
</dbReference>
<gene>
    <name evidence="8" type="primary">vapC</name>
    <name evidence="10" type="ORF">C7B64_21480</name>
</gene>
<reference evidence="10 11" key="2">
    <citation type="submission" date="2018-03" db="EMBL/GenBank/DDBJ databases">
        <title>The ancient ancestry and fast evolution of plastids.</title>
        <authorList>
            <person name="Moore K.R."/>
            <person name="Magnabosco C."/>
            <person name="Momper L."/>
            <person name="Gold D.A."/>
            <person name="Bosak T."/>
            <person name="Fournier G.P."/>
        </authorList>
    </citation>
    <scope>NUCLEOTIDE SEQUENCE [LARGE SCALE GENOMIC DNA]</scope>
    <source>
        <strain evidence="10 11">CCAP 1448/3</strain>
    </source>
</reference>
<dbReference type="SUPFAM" id="SSF88723">
    <property type="entry name" value="PIN domain-like"/>
    <property type="match status" value="1"/>
</dbReference>
<feature type="binding site" evidence="8">
    <location>
        <position position="99"/>
    </location>
    <ligand>
        <name>Mg(2+)</name>
        <dbReference type="ChEBI" id="CHEBI:18420"/>
    </ligand>
</feature>
<keyword evidence="4 8" id="KW-0479">Metal-binding</keyword>
<dbReference type="CDD" id="cd18744">
    <property type="entry name" value="PIN_VapC4-5_FitB-like"/>
    <property type="match status" value="1"/>
</dbReference>
<dbReference type="GO" id="GO:0016787">
    <property type="term" value="F:hydrolase activity"/>
    <property type="evidence" value="ECO:0007669"/>
    <property type="project" value="UniProtKB-KW"/>
</dbReference>
<dbReference type="EMBL" id="PVWJ01000156">
    <property type="protein sequence ID" value="PSB00818.1"/>
    <property type="molecule type" value="Genomic_DNA"/>
</dbReference>
<dbReference type="GO" id="GO:0004540">
    <property type="term" value="F:RNA nuclease activity"/>
    <property type="evidence" value="ECO:0007669"/>
    <property type="project" value="InterPro"/>
</dbReference>
<dbReference type="HAMAP" id="MF_00265">
    <property type="entry name" value="VapC_Nob1"/>
    <property type="match status" value="1"/>
</dbReference>
<dbReference type="Proteomes" id="UP000238762">
    <property type="component" value="Unassembled WGS sequence"/>
</dbReference>
<dbReference type="Pfam" id="PF01850">
    <property type="entry name" value="PIN"/>
    <property type="match status" value="1"/>
</dbReference>
<sequence length="135" mass="15414">MKPALIDTDILSRFFRGHLEVVANFQAYLREYSTINLSIVTYYEILSGLKHRDAQKQLSLFLRFADQNTVLPLTQESVTISAELYANLRRNGTPVDDIDLLIAGVAIAHNLVLVTHNLRHFGRISQLECQDWSQN</sequence>
<feature type="domain" description="PIN" evidence="9">
    <location>
        <begin position="5"/>
        <end position="124"/>
    </location>
</feature>
<evidence type="ECO:0000256" key="3">
    <source>
        <dbReference type="ARBA" id="ARBA00022722"/>
    </source>
</evidence>
<dbReference type="InterPro" id="IPR050556">
    <property type="entry name" value="Type_II_TA_system_RNase"/>
</dbReference>
<dbReference type="OrthoDB" id="9796690at2"/>